<protein>
    <recommendedName>
        <fullName evidence="3">t-SNARE coiled-coil homology domain-containing protein</fullName>
    </recommendedName>
</protein>
<feature type="region of interest" description="Disordered" evidence="1">
    <location>
        <begin position="182"/>
        <end position="211"/>
    </location>
</feature>
<dbReference type="SMART" id="SM00397">
    <property type="entry name" value="t_SNARE"/>
    <property type="match status" value="2"/>
</dbReference>
<dbReference type="RefSeq" id="XP_009169417.1">
    <property type="nucleotide sequence ID" value="XM_009171153.1"/>
</dbReference>
<keyword evidence="2" id="KW-0732">Signal</keyword>
<sequence>MCEVWKSLTANLTALVIAVFLEGDPETGHISGGPFAKELRRVSGISTSVFCVESRLNADSKPPTNGLDGTVGGGVAGGGGGKPTELELLRMRMNTTTDQSLEATRRIYTYADQAQKTGAATMEQLAAQGEQLRRVDANMDKIHHDVNEADRNLQDLEKCCGLCVCPWKRYNKPRAKTYYDENHRPAPTQRPQSGLPNAPRQQGYGVTIDQPAVPGQGQYIQRILGDAREDEMEMNLQKTGQIVGQLHVMATEMNQEIRGHNEILERIDKKADANKIRIEAAQGRAEHILGKPAPSESIGPSQTSIGMAAAKLLQHLPSFYSLSLPALFVIPQLDQLDLVLVHPVLCSKPNKSGCLSEFLCFFLRLSLLSFVRHSTSLLRLIGINVEIFRVYESYNDQTFVRVLDFCLSDFDRKNQESFSCSTLPVPNCHATRRLHEGWDTARLPKRRQGKSRVRGRVRPTNLPVSKFAPLTTWAISLRYRTGLPNGALHFSLSSGFPNHVDSASFSPNRELPDEFIKPNIEYRTHHGRGHLMIRDPKNHIVRTNTSGGISQQE</sequence>
<feature type="chain" id="PRO_5001704287" description="t-SNARE coiled-coil homology domain-containing protein" evidence="2">
    <location>
        <begin position="24"/>
        <end position="553"/>
    </location>
</feature>
<dbReference type="GO" id="GO:0019905">
    <property type="term" value="F:syntaxin binding"/>
    <property type="evidence" value="ECO:0007669"/>
    <property type="project" value="TreeGrafter"/>
</dbReference>
<reference evidence="4 5" key="1">
    <citation type="submission" date="2013-11" db="EMBL/GenBank/DDBJ databases">
        <title>Opisthorchis viverrini - life in the bile duct.</title>
        <authorList>
            <person name="Young N.D."/>
            <person name="Nagarajan N."/>
            <person name="Lin S.J."/>
            <person name="Korhonen P.K."/>
            <person name="Jex A.R."/>
            <person name="Hall R.S."/>
            <person name="Safavi-Hemami H."/>
            <person name="Kaewkong W."/>
            <person name="Bertrand D."/>
            <person name="Gao S."/>
            <person name="Seet Q."/>
            <person name="Wongkham S."/>
            <person name="Teh B.T."/>
            <person name="Wongkham C."/>
            <person name="Intapan P.M."/>
            <person name="Maleewong W."/>
            <person name="Yang X."/>
            <person name="Hu M."/>
            <person name="Wang Z."/>
            <person name="Hofmann A."/>
            <person name="Sternberg P.W."/>
            <person name="Tan P."/>
            <person name="Wang J."/>
            <person name="Gasser R.B."/>
        </authorList>
    </citation>
    <scope>NUCLEOTIDE SEQUENCE [LARGE SCALE GENOMIC DNA]</scope>
</reference>
<dbReference type="GO" id="GO:0005886">
    <property type="term" value="C:plasma membrane"/>
    <property type="evidence" value="ECO:0007669"/>
    <property type="project" value="TreeGrafter"/>
</dbReference>
<dbReference type="OrthoDB" id="19261at2759"/>
<evidence type="ECO:0000313" key="4">
    <source>
        <dbReference type="EMBL" id="KER26870.1"/>
    </source>
</evidence>
<dbReference type="PANTHER" id="PTHR19305">
    <property type="entry name" value="SYNAPTOSOMAL ASSOCIATED PROTEIN"/>
    <property type="match status" value="1"/>
</dbReference>
<keyword evidence="5" id="KW-1185">Reference proteome</keyword>
<organism evidence="4 5">
    <name type="scientific">Opisthorchis viverrini</name>
    <name type="common">Southeast Asian liver fluke</name>
    <dbReference type="NCBI Taxonomy" id="6198"/>
    <lineage>
        <taxon>Eukaryota</taxon>
        <taxon>Metazoa</taxon>
        <taxon>Spiralia</taxon>
        <taxon>Lophotrochozoa</taxon>
        <taxon>Platyhelminthes</taxon>
        <taxon>Trematoda</taxon>
        <taxon>Digenea</taxon>
        <taxon>Opisthorchiida</taxon>
        <taxon>Opisthorchiata</taxon>
        <taxon>Opisthorchiidae</taxon>
        <taxon>Opisthorchis</taxon>
    </lineage>
</organism>
<dbReference type="Gene3D" id="1.20.5.110">
    <property type="match status" value="2"/>
</dbReference>
<feature type="signal peptide" evidence="2">
    <location>
        <begin position="1"/>
        <end position="23"/>
    </location>
</feature>
<dbReference type="GO" id="GO:0031629">
    <property type="term" value="P:synaptic vesicle fusion to presynaptic active zone membrane"/>
    <property type="evidence" value="ECO:0007669"/>
    <property type="project" value="TreeGrafter"/>
</dbReference>
<feature type="domain" description="T-SNARE coiled-coil homology" evidence="3">
    <location>
        <begin position="94"/>
        <end position="156"/>
    </location>
</feature>
<evidence type="ECO:0000313" key="5">
    <source>
        <dbReference type="Proteomes" id="UP000054324"/>
    </source>
</evidence>
<dbReference type="AlphaFoldDB" id="A0A074ZTZ7"/>
<dbReference type="GO" id="GO:0098793">
    <property type="term" value="C:presynapse"/>
    <property type="evidence" value="ECO:0007669"/>
    <property type="project" value="GOC"/>
</dbReference>
<dbReference type="GO" id="GO:0016082">
    <property type="term" value="P:synaptic vesicle priming"/>
    <property type="evidence" value="ECO:0007669"/>
    <property type="project" value="TreeGrafter"/>
</dbReference>
<dbReference type="Proteomes" id="UP000054324">
    <property type="component" value="Unassembled WGS sequence"/>
</dbReference>
<dbReference type="InterPro" id="IPR000727">
    <property type="entry name" value="T_SNARE_dom"/>
</dbReference>
<evidence type="ECO:0000259" key="3">
    <source>
        <dbReference type="PROSITE" id="PS50192"/>
    </source>
</evidence>
<evidence type="ECO:0000256" key="2">
    <source>
        <dbReference type="SAM" id="SignalP"/>
    </source>
</evidence>
<feature type="domain" description="T-SNARE coiled-coil homology" evidence="3">
    <location>
        <begin position="226"/>
        <end position="288"/>
    </location>
</feature>
<dbReference type="CTD" id="20320183"/>
<dbReference type="EMBL" id="KL596737">
    <property type="protein sequence ID" value="KER26870.1"/>
    <property type="molecule type" value="Genomic_DNA"/>
</dbReference>
<feature type="compositionally biased region" description="Gly residues" evidence="1">
    <location>
        <begin position="69"/>
        <end position="82"/>
    </location>
</feature>
<feature type="region of interest" description="Disordered" evidence="1">
    <location>
        <begin position="61"/>
        <end position="82"/>
    </location>
</feature>
<gene>
    <name evidence="4" type="ORF">T265_06001</name>
</gene>
<accession>A0A074ZTZ7</accession>
<dbReference type="PROSITE" id="PS50192">
    <property type="entry name" value="T_SNARE"/>
    <property type="match status" value="2"/>
</dbReference>
<dbReference type="SUPFAM" id="SSF58038">
    <property type="entry name" value="SNARE fusion complex"/>
    <property type="match status" value="2"/>
</dbReference>
<name>A0A074ZTZ7_OPIVI</name>
<evidence type="ECO:0000256" key="1">
    <source>
        <dbReference type="SAM" id="MobiDB-lite"/>
    </source>
</evidence>
<dbReference type="PANTHER" id="PTHR19305:SF14">
    <property type="entry name" value="SYNAPTOSOMAL-ASSOCIATED PROTEIN-RELATED"/>
    <property type="match status" value="1"/>
</dbReference>
<dbReference type="CDD" id="cd15889">
    <property type="entry name" value="SNARE_SNAP25N_23N"/>
    <property type="match status" value="1"/>
</dbReference>
<proteinExistence type="predicted"/>
<dbReference type="KEGG" id="ovi:T265_06001"/>
<dbReference type="GeneID" id="20320183"/>
<dbReference type="GO" id="GO:0031201">
    <property type="term" value="C:SNARE complex"/>
    <property type="evidence" value="ECO:0007669"/>
    <property type="project" value="TreeGrafter"/>
</dbReference>
<dbReference type="STRING" id="6198.A0A074ZTZ7"/>
<dbReference type="CDD" id="cd15855">
    <property type="entry name" value="SNARE_SNAP25C_23C"/>
    <property type="match status" value="1"/>
</dbReference>
<dbReference type="GO" id="GO:0005484">
    <property type="term" value="F:SNAP receptor activity"/>
    <property type="evidence" value="ECO:0007669"/>
    <property type="project" value="TreeGrafter"/>
</dbReference>